<feature type="compositionally biased region" description="Polar residues" evidence="1">
    <location>
        <begin position="64"/>
        <end position="77"/>
    </location>
</feature>
<proteinExistence type="predicted"/>
<accession>A0A3B0SWQ2</accession>
<name>A0A3B0SWQ2_9ZZZZ</name>
<dbReference type="EMBL" id="UOEK01000196">
    <property type="protein sequence ID" value="VAW00894.1"/>
    <property type="molecule type" value="Genomic_DNA"/>
</dbReference>
<protein>
    <submittedName>
        <fullName evidence="2">Uncharacterized protein</fullName>
    </submittedName>
</protein>
<sequence>MSEVEITGGAGPHETAAVMAAIAQSLEEEAAASAVGVAAPRPTEWQRVASDHLKPTNDPGPVRDTQNWGDSTDSTGE</sequence>
<feature type="region of interest" description="Disordered" evidence="1">
    <location>
        <begin position="31"/>
        <end position="77"/>
    </location>
</feature>
<organism evidence="2">
    <name type="scientific">hydrothermal vent metagenome</name>
    <dbReference type="NCBI Taxonomy" id="652676"/>
    <lineage>
        <taxon>unclassified sequences</taxon>
        <taxon>metagenomes</taxon>
        <taxon>ecological metagenomes</taxon>
    </lineage>
</organism>
<evidence type="ECO:0000313" key="2">
    <source>
        <dbReference type="EMBL" id="VAW00894.1"/>
    </source>
</evidence>
<dbReference type="AlphaFoldDB" id="A0A3B0SWQ2"/>
<reference evidence="2" key="1">
    <citation type="submission" date="2018-06" db="EMBL/GenBank/DDBJ databases">
        <authorList>
            <person name="Zhirakovskaya E."/>
        </authorList>
    </citation>
    <scope>NUCLEOTIDE SEQUENCE</scope>
</reference>
<evidence type="ECO:0000256" key="1">
    <source>
        <dbReference type="SAM" id="MobiDB-lite"/>
    </source>
</evidence>
<gene>
    <name evidence="2" type="ORF">MNBD_ACTINO02-1398</name>
</gene>